<sequence length="274" mass="30170">MPDDELLSSGEFSRRSRLSPKALRLYEQQGLLLPDEVDTANRYRRYRGDQLNDARLIVWLRRLDMPLGEVAAVLRAPVAQRAELLAAYWEAVEARFAAQRHLAGHVRDLVSGGRQGGYAMSHTVLTREIPAQMVLTEQRHVTPEELPAWIGAAMTRLYGAADAVGGAVAPAFVVYHGEVNHDSDGPVEVCLPVDPKTADSIDAAMREEPAHREAYVRIAKAQVAFPQILSAFEAVAGWLHDQNLPSAGAPREVYFTDFMAAGPDDEVCDIAFPM</sequence>
<proteinExistence type="predicted"/>
<reference evidence="3 4" key="1">
    <citation type="submission" date="2024-09" db="EMBL/GenBank/DDBJ databases">
        <authorList>
            <person name="Lee S.D."/>
        </authorList>
    </citation>
    <scope>NUCLEOTIDE SEQUENCE [LARGE SCALE GENOMIC DNA]</scope>
    <source>
        <strain evidence="3 4">N1-5</strain>
    </source>
</reference>
<dbReference type="InterPro" id="IPR009061">
    <property type="entry name" value="DNA-bd_dom_put_sf"/>
</dbReference>
<dbReference type="Pfam" id="PF13411">
    <property type="entry name" value="MerR_1"/>
    <property type="match status" value="1"/>
</dbReference>
<accession>A0ABV6UXK3</accession>
<feature type="domain" description="HTH merR-type" evidence="2">
    <location>
        <begin position="6"/>
        <end position="76"/>
    </location>
</feature>
<organism evidence="3 4">
    <name type="scientific">Streptacidiphilus cavernicola</name>
    <dbReference type="NCBI Taxonomy" id="3342716"/>
    <lineage>
        <taxon>Bacteria</taxon>
        <taxon>Bacillati</taxon>
        <taxon>Actinomycetota</taxon>
        <taxon>Actinomycetes</taxon>
        <taxon>Kitasatosporales</taxon>
        <taxon>Streptomycetaceae</taxon>
        <taxon>Streptacidiphilus</taxon>
    </lineage>
</organism>
<dbReference type="Gene3D" id="1.10.1660.10">
    <property type="match status" value="1"/>
</dbReference>
<keyword evidence="4" id="KW-1185">Reference proteome</keyword>
<keyword evidence="1" id="KW-0238">DNA-binding</keyword>
<dbReference type="RefSeq" id="WP_030262960.1">
    <property type="nucleotide sequence ID" value="NZ_JBHEZZ010000026.1"/>
</dbReference>
<protein>
    <submittedName>
        <fullName evidence="3">MerR family transcriptional regulator</fullName>
    </submittedName>
</protein>
<evidence type="ECO:0000256" key="1">
    <source>
        <dbReference type="ARBA" id="ARBA00023125"/>
    </source>
</evidence>
<evidence type="ECO:0000259" key="2">
    <source>
        <dbReference type="PROSITE" id="PS50937"/>
    </source>
</evidence>
<dbReference type="InterPro" id="IPR000551">
    <property type="entry name" value="MerR-type_HTH_dom"/>
</dbReference>
<dbReference type="EMBL" id="JBHEZZ010000026">
    <property type="protein sequence ID" value="MFC1406101.1"/>
    <property type="molecule type" value="Genomic_DNA"/>
</dbReference>
<evidence type="ECO:0000313" key="4">
    <source>
        <dbReference type="Proteomes" id="UP001592528"/>
    </source>
</evidence>
<dbReference type="PROSITE" id="PS50937">
    <property type="entry name" value="HTH_MERR_2"/>
    <property type="match status" value="1"/>
</dbReference>
<dbReference type="InterPro" id="IPR011256">
    <property type="entry name" value="Reg_factor_effector_dom_sf"/>
</dbReference>
<gene>
    <name evidence="3" type="ORF">ACEZDJ_32890</name>
</gene>
<name>A0ABV6UXK3_9ACTN</name>
<dbReference type="InterPro" id="IPR047057">
    <property type="entry name" value="MerR_fam"/>
</dbReference>
<comment type="caution">
    <text evidence="3">The sequence shown here is derived from an EMBL/GenBank/DDBJ whole genome shotgun (WGS) entry which is preliminary data.</text>
</comment>
<dbReference type="Gene3D" id="3.20.80.10">
    <property type="entry name" value="Regulatory factor, effector binding domain"/>
    <property type="match status" value="1"/>
</dbReference>
<dbReference type="SMART" id="SM00422">
    <property type="entry name" value="HTH_MERR"/>
    <property type="match status" value="1"/>
</dbReference>
<dbReference type="SUPFAM" id="SSF46955">
    <property type="entry name" value="Putative DNA-binding domain"/>
    <property type="match status" value="1"/>
</dbReference>
<evidence type="ECO:0000313" key="3">
    <source>
        <dbReference type="EMBL" id="MFC1406101.1"/>
    </source>
</evidence>
<dbReference type="SUPFAM" id="SSF55136">
    <property type="entry name" value="Probable bacterial effector-binding domain"/>
    <property type="match status" value="1"/>
</dbReference>
<dbReference type="PANTHER" id="PTHR30204:SF97">
    <property type="entry name" value="MERR FAMILY REGULATORY PROTEIN"/>
    <property type="match status" value="1"/>
</dbReference>
<dbReference type="PANTHER" id="PTHR30204">
    <property type="entry name" value="REDOX-CYCLING DRUG-SENSING TRANSCRIPTIONAL ACTIVATOR SOXR"/>
    <property type="match status" value="1"/>
</dbReference>
<dbReference type="Proteomes" id="UP001592528">
    <property type="component" value="Unassembled WGS sequence"/>
</dbReference>
<dbReference type="PROSITE" id="PS00552">
    <property type="entry name" value="HTH_MERR_1"/>
    <property type="match status" value="1"/>
</dbReference>